<dbReference type="PANTHER" id="PTHR12558">
    <property type="entry name" value="CELL DIVISION CYCLE 16,23,27"/>
    <property type="match status" value="1"/>
</dbReference>
<name>A0A7C4Y5H1_UNCW3</name>
<dbReference type="InterPro" id="IPR011990">
    <property type="entry name" value="TPR-like_helical_dom_sf"/>
</dbReference>
<dbReference type="SMART" id="SM00028">
    <property type="entry name" value="TPR"/>
    <property type="match status" value="5"/>
</dbReference>
<dbReference type="PANTHER" id="PTHR12558:SF13">
    <property type="entry name" value="CELL DIVISION CYCLE PROTEIN 27 HOMOLOG"/>
    <property type="match status" value="1"/>
</dbReference>
<comment type="caution">
    <text evidence="2">The sequence shown here is derived from an EMBL/GenBank/DDBJ whole genome shotgun (WGS) entry which is preliminary data.</text>
</comment>
<dbReference type="InterPro" id="IPR019734">
    <property type="entry name" value="TPR_rpt"/>
</dbReference>
<dbReference type="SUPFAM" id="SSF48452">
    <property type="entry name" value="TPR-like"/>
    <property type="match status" value="2"/>
</dbReference>
<proteinExistence type="predicted"/>
<feature type="repeat" description="TPR" evidence="1">
    <location>
        <begin position="400"/>
        <end position="433"/>
    </location>
</feature>
<keyword evidence="1" id="KW-0802">TPR repeat</keyword>
<dbReference type="Pfam" id="PF13181">
    <property type="entry name" value="TPR_8"/>
    <property type="match status" value="2"/>
</dbReference>
<accession>A0A7C4Y5H1</accession>
<dbReference type="Gene3D" id="1.25.40.10">
    <property type="entry name" value="Tetratricopeptide repeat domain"/>
    <property type="match status" value="4"/>
</dbReference>
<evidence type="ECO:0000313" key="2">
    <source>
        <dbReference type="EMBL" id="HGW92061.1"/>
    </source>
</evidence>
<gene>
    <name evidence="2" type="ORF">ENV67_05925</name>
</gene>
<dbReference type="AlphaFoldDB" id="A0A7C4Y5H1"/>
<reference evidence="2" key="1">
    <citation type="journal article" date="2020" name="mSystems">
        <title>Genome- and Community-Level Interaction Insights into Carbon Utilization and Element Cycling Functions of Hydrothermarchaeota in Hydrothermal Sediment.</title>
        <authorList>
            <person name="Zhou Z."/>
            <person name="Liu Y."/>
            <person name="Xu W."/>
            <person name="Pan J."/>
            <person name="Luo Z.H."/>
            <person name="Li M."/>
        </authorList>
    </citation>
    <scope>NUCLEOTIDE SEQUENCE [LARGE SCALE GENOMIC DNA]</scope>
    <source>
        <strain evidence="2">SpSt-780</strain>
    </source>
</reference>
<protein>
    <submittedName>
        <fullName evidence="2">Tetratricopeptide repeat protein</fullName>
    </submittedName>
</protein>
<dbReference type="PROSITE" id="PS50005">
    <property type="entry name" value="TPR"/>
    <property type="match status" value="1"/>
</dbReference>
<sequence length="649" mass="77329">MIFLFLSINIVEIDPKREERSEILLKNVFRYIKDGEYDSVKIWIDRMRKIGYGNEISLVERLMRMRKEEILNNLNIEYIPGYTKDIYIFKDLKDTLKFYLIFYMDNKEEIERFLDSLKLPQKYKELAEGYILYREKNFKKASSILRKLSCEWKEDFIAELLVLSYANSKQWDSLIIFADSLNKNSIINYCLGTAYYNKGDYENAEKFFEKETSGFFREHALYALGWTYYRLERYKDCINCFEKFTDTTGELKVPAMYRVGRAYLRLWDMKALKYFKDIYYNYPNSDFSDDAVYLLGKTYLNINSLDSATKYLFKLIVDYPESRWTPFGLKYLGDIYFYRKDFSKANMFYENAMKMNLPKTFLDEIQYKNEYASFMMGRYKSDVDFYKSFISKYPENSKIPEILERLGDLYSVLKRFKEAINYWDSVIQKFPDYSNIQEVLIKLFKGYVMIGELDKGISIIEKFVDRGIEGKDNLLKEVGDYYYESGEYTSAIKYYEKIEDDKLKPIIYYKLGYSYFKLDLLDEAKVLCRYLLDLYTDSPFYDNAFLLLLQCIMKEGNEEELNEILNIKNYKISKETKIQANISAGDFYCSKKDARAFDFYNRAVVLCENDFKMASKILNLAADCAESMGLEDKAKDLREKSEILKKNVE</sequence>
<evidence type="ECO:0000256" key="1">
    <source>
        <dbReference type="PROSITE-ProRule" id="PRU00339"/>
    </source>
</evidence>
<dbReference type="Pfam" id="PF13174">
    <property type="entry name" value="TPR_6"/>
    <property type="match status" value="3"/>
</dbReference>
<organism evidence="2">
    <name type="scientific">candidate division WOR-3 bacterium</name>
    <dbReference type="NCBI Taxonomy" id="2052148"/>
    <lineage>
        <taxon>Bacteria</taxon>
        <taxon>Bacteria division WOR-3</taxon>
    </lineage>
</organism>
<dbReference type="EMBL" id="DTHG01000076">
    <property type="protein sequence ID" value="HGW92061.1"/>
    <property type="molecule type" value="Genomic_DNA"/>
</dbReference>